<feature type="compositionally biased region" description="Pro residues" evidence="7">
    <location>
        <begin position="596"/>
        <end position="606"/>
    </location>
</feature>
<gene>
    <name evidence="9" type="ORF">PoB_002063700</name>
</gene>
<dbReference type="PANTHER" id="PTHR11829">
    <property type="entry name" value="FORKHEAD BOX PROTEIN"/>
    <property type="match status" value="1"/>
</dbReference>
<dbReference type="GO" id="GO:0009653">
    <property type="term" value="P:anatomical structure morphogenesis"/>
    <property type="evidence" value="ECO:0007669"/>
    <property type="project" value="TreeGrafter"/>
</dbReference>
<dbReference type="EMBL" id="BLXT01002413">
    <property type="protein sequence ID" value="GFN94131.1"/>
    <property type="molecule type" value="Genomic_DNA"/>
</dbReference>
<feature type="region of interest" description="Disordered" evidence="7">
    <location>
        <begin position="372"/>
        <end position="392"/>
    </location>
</feature>
<feature type="compositionally biased region" description="Basic and acidic residues" evidence="7">
    <location>
        <begin position="296"/>
        <end position="314"/>
    </location>
</feature>
<keyword evidence="4" id="KW-0804">Transcription</keyword>
<evidence type="ECO:0000256" key="5">
    <source>
        <dbReference type="ARBA" id="ARBA00023242"/>
    </source>
</evidence>
<dbReference type="InterPro" id="IPR036388">
    <property type="entry name" value="WH-like_DNA-bd_sf"/>
</dbReference>
<feature type="compositionally biased region" description="Low complexity" evidence="7">
    <location>
        <begin position="775"/>
        <end position="793"/>
    </location>
</feature>
<dbReference type="FunFam" id="1.10.10.10:FF:000016">
    <property type="entry name" value="Forkhead box protein I1"/>
    <property type="match status" value="1"/>
</dbReference>
<feature type="compositionally biased region" description="Low complexity" evidence="7">
    <location>
        <begin position="803"/>
        <end position="817"/>
    </location>
</feature>
<dbReference type="Proteomes" id="UP000735302">
    <property type="component" value="Unassembled WGS sequence"/>
</dbReference>
<reference evidence="9 10" key="1">
    <citation type="journal article" date="2021" name="Elife">
        <title>Chloroplast acquisition without the gene transfer in kleptoplastic sea slugs, Plakobranchus ocellatus.</title>
        <authorList>
            <person name="Maeda T."/>
            <person name="Takahashi S."/>
            <person name="Yoshida T."/>
            <person name="Shimamura S."/>
            <person name="Takaki Y."/>
            <person name="Nagai Y."/>
            <person name="Toyoda A."/>
            <person name="Suzuki Y."/>
            <person name="Arimoto A."/>
            <person name="Ishii H."/>
            <person name="Satoh N."/>
            <person name="Nishiyama T."/>
            <person name="Hasebe M."/>
            <person name="Maruyama T."/>
            <person name="Minagawa J."/>
            <person name="Obokata J."/>
            <person name="Shigenobu S."/>
        </authorList>
    </citation>
    <scope>NUCLEOTIDE SEQUENCE [LARGE SCALE GENOMIC DNA]</scope>
</reference>
<dbReference type="SMART" id="SM00339">
    <property type="entry name" value="FH"/>
    <property type="match status" value="1"/>
</dbReference>
<feature type="compositionally biased region" description="Low complexity" evidence="7">
    <location>
        <begin position="257"/>
        <end position="270"/>
    </location>
</feature>
<dbReference type="InterPro" id="IPR036390">
    <property type="entry name" value="WH_DNA-bd_sf"/>
</dbReference>
<keyword evidence="10" id="KW-1185">Reference proteome</keyword>
<evidence type="ECO:0000256" key="4">
    <source>
        <dbReference type="ARBA" id="ARBA00023163"/>
    </source>
</evidence>
<feature type="region of interest" description="Disordered" evidence="7">
    <location>
        <begin position="42"/>
        <end position="102"/>
    </location>
</feature>
<dbReference type="InterPro" id="IPR050211">
    <property type="entry name" value="FOX_domain-containing"/>
</dbReference>
<organism evidence="9 10">
    <name type="scientific">Plakobranchus ocellatus</name>
    <dbReference type="NCBI Taxonomy" id="259542"/>
    <lineage>
        <taxon>Eukaryota</taxon>
        <taxon>Metazoa</taxon>
        <taxon>Spiralia</taxon>
        <taxon>Lophotrochozoa</taxon>
        <taxon>Mollusca</taxon>
        <taxon>Gastropoda</taxon>
        <taxon>Heterobranchia</taxon>
        <taxon>Euthyneura</taxon>
        <taxon>Panpulmonata</taxon>
        <taxon>Sacoglossa</taxon>
        <taxon>Placobranchoidea</taxon>
        <taxon>Plakobranchidae</taxon>
        <taxon>Plakobranchus</taxon>
    </lineage>
</organism>
<dbReference type="PANTHER" id="PTHR11829:SF402">
    <property type="entry name" value="FORK HEAD DOMAIN-CONTAINING PROTEIN FD3-RELATED"/>
    <property type="match status" value="1"/>
</dbReference>
<evidence type="ECO:0000313" key="9">
    <source>
        <dbReference type="EMBL" id="GFN94131.1"/>
    </source>
</evidence>
<keyword evidence="5 6" id="KW-0539">Nucleus</keyword>
<dbReference type="SUPFAM" id="SSF46785">
    <property type="entry name" value="Winged helix' DNA-binding domain"/>
    <property type="match status" value="1"/>
</dbReference>
<evidence type="ECO:0000256" key="7">
    <source>
        <dbReference type="SAM" id="MobiDB-lite"/>
    </source>
</evidence>
<accession>A0AAV3ZHW5</accession>
<dbReference type="InterPro" id="IPR030456">
    <property type="entry name" value="TF_fork_head_CS_2"/>
</dbReference>
<dbReference type="PRINTS" id="PR00053">
    <property type="entry name" value="FORKHEAD"/>
</dbReference>
<feature type="compositionally biased region" description="Low complexity" evidence="7">
    <location>
        <begin position="320"/>
        <end position="336"/>
    </location>
</feature>
<protein>
    <submittedName>
        <fullName evidence="9">Forkhead box protein d3-like</fullName>
    </submittedName>
</protein>
<evidence type="ECO:0000259" key="8">
    <source>
        <dbReference type="PROSITE" id="PS50039"/>
    </source>
</evidence>
<feature type="compositionally biased region" description="Polar residues" evidence="7">
    <location>
        <begin position="221"/>
        <end position="230"/>
    </location>
</feature>
<proteinExistence type="predicted"/>
<sequence length="914" mass="98310">MRYDAMNLSLAFPPSPGLTQAHAHPHLLLQQQQLQLAGFNNTANMNSADKSPPLPHLHLTSAPGGIVGTPQATPLSSGLHNSLSPLSSSSTKSSSSADSSALSGLPAGLSPFHPHSLAFAHPALSAHHKDRLSLMQHQHQPEDLVLPTGQFDLNNKHNLLTTKNGYLFGGTQTLPMDNMDRERYSEFVRKLSSGQGNHHHLYLGQQHKNSHGDAGVEDQQPVHQDSSTSADKMRTISPPPHRSRSASPLAGIEDEPSGLQKSSSSFLSGKTNVDTSTAKDNDISSGNYDGNNSRSSFERADIKSEGTESQHFLDTKYTLSSISGSKGTSNSDNNDIQNDDDDEFLQVDSPPPSPQHLLSNDGVEHYVHNRASSNMNTKDNNGHEAALDDDENDLKDIMSRYDNEDIDHDICDTEDDHDDDHHGHGQMLSPMDNEEDDSLNKSGDCHINDDHRDSEGMNTMKKKSSLVKPPYSYIALITMSILQSPRKRLTLSGICEFIMNRFPYFREKFPAWQNSIRHNLSLNDCFVKIPREPGNPGKGNYWTLDPASEDMFDNGSFLRRRKRYKRSSHLDMMGQNPAFMSAADSYFHHHGFLSPHGPPPGGPGPFHPHQGHLGYNPYVSPPGLGPHHPLSMMQAEFPGIRGHHPGHAPHPSSAPPPFHLPLGLPPHPNALGALSHSRNLNSQLRQLEKCESEIKSPSSSSIPNIDRKSASPSPQQSPRSSPSPRTSAAAASTSPPHTPTSTTAATSPKPPTSVAPSSSSLPKKGFTIDNIMGISSSTSNSSSSPRPVSPSLSQKLQPKNQMTSSSSPSPLSSTAQPLQPTSAAVAAAAAAAALFPAYRAGLAGLNLSSPSLSSSLSSLQALRAGGAWDITGRPGAGASAYASPFGSPLSGLTALDLEKYRQYMQACAISGWPR</sequence>
<evidence type="ECO:0000256" key="3">
    <source>
        <dbReference type="ARBA" id="ARBA00023125"/>
    </source>
</evidence>
<evidence type="ECO:0000256" key="1">
    <source>
        <dbReference type="ARBA" id="ARBA00004123"/>
    </source>
</evidence>
<keyword evidence="3 6" id="KW-0238">DNA-binding</keyword>
<feature type="region of interest" description="Disordered" evidence="7">
    <location>
        <begin position="594"/>
        <end position="614"/>
    </location>
</feature>
<feature type="domain" description="Fork-head" evidence="8">
    <location>
        <begin position="468"/>
        <end position="562"/>
    </location>
</feature>
<comment type="subcellular location">
    <subcellularLocation>
        <location evidence="1 6">Nucleus</location>
    </subcellularLocation>
</comment>
<feature type="compositionally biased region" description="Basic and acidic residues" evidence="7">
    <location>
        <begin position="443"/>
        <end position="455"/>
    </location>
</feature>
<name>A0AAV3ZHW5_9GAST</name>
<feature type="DNA-binding region" description="Fork-head" evidence="6">
    <location>
        <begin position="468"/>
        <end position="562"/>
    </location>
</feature>
<dbReference type="AlphaFoldDB" id="A0AAV3ZHW5"/>
<evidence type="ECO:0000256" key="6">
    <source>
        <dbReference type="PROSITE-ProRule" id="PRU00089"/>
    </source>
</evidence>
<feature type="compositionally biased region" description="Low complexity" evidence="7">
    <location>
        <begin position="710"/>
        <end position="747"/>
    </location>
</feature>
<evidence type="ECO:0000313" key="10">
    <source>
        <dbReference type="Proteomes" id="UP000735302"/>
    </source>
</evidence>
<dbReference type="GO" id="GO:0000981">
    <property type="term" value="F:DNA-binding transcription factor activity, RNA polymerase II-specific"/>
    <property type="evidence" value="ECO:0007669"/>
    <property type="project" value="TreeGrafter"/>
</dbReference>
<dbReference type="GO" id="GO:0030154">
    <property type="term" value="P:cell differentiation"/>
    <property type="evidence" value="ECO:0007669"/>
    <property type="project" value="TreeGrafter"/>
</dbReference>
<keyword evidence="2" id="KW-0805">Transcription regulation</keyword>
<dbReference type="GO" id="GO:0005634">
    <property type="term" value="C:nucleus"/>
    <property type="evidence" value="ECO:0007669"/>
    <property type="project" value="UniProtKB-SubCell"/>
</dbReference>
<dbReference type="InterPro" id="IPR001766">
    <property type="entry name" value="Fork_head_dom"/>
</dbReference>
<dbReference type="Gene3D" id="1.10.10.10">
    <property type="entry name" value="Winged helix-like DNA-binding domain superfamily/Winged helix DNA-binding domain"/>
    <property type="match status" value="1"/>
</dbReference>
<feature type="compositionally biased region" description="Polar residues" evidence="7">
    <location>
        <begin position="283"/>
        <end position="295"/>
    </location>
</feature>
<feature type="compositionally biased region" description="Pro residues" evidence="7">
    <location>
        <begin position="652"/>
        <end position="668"/>
    </location>
</feature>
<evidence type="ECO:0000256" key="2">
    <source>
        <dbReference type="ARBA" id="ARBA00023015"/>
    </source>
</evidence>
<feature type="region of interest" description="Disordered" evidence="7">
    <location>
        <begin position="688"/>
        <end position="817"/>
    </location>
</feature>
<dbReference type="CDD" id="cd20048">
    <property type="entry name" value="FH_FOXD4-like"/>
    <property type="match status" value="1"/>
</dbReference>
<dbReference type="PROSITE" id="PS50039">
    <property type="entry name" value="FORK_HEAD_3"/>
    <property type="match status" value="1"/>
</dbReference>
<comment type="caution">
    <text evidence="9">The sequence shown here is derived from an EMBL/GenBank/DDBJ whole genome shotgun (WGS) entry which is preliminary data.</text>
</comment>
<feature type="compositionally biased region" description="Low complexity" evidence="7">
    <location>
        <begin position="74"/>
        <end position="102"/>
    </location>
</feature>
<dbReference type="Pfam" id="PF00250">
    <property type="entry name" value="Forkhead"/>
    <property type="match status" value="1"/>
</dbReference>
<dbReference type="PROSITE" id="PS00658">
    <property type="entry name" value="FORK_HEAD_2"/>
    <property type="match status" value="1"/>
</dbReference>
<feature type="region of interest" description="Disordered" evidence="7">
    <location>
        <begin position="637"/>
        <end position="674"/>
    </location>
</feature>
<feature type="region of interest" description="Disordered" evidence="7">
    <location>
        <begin position="205"/>
        <end position="360"/>
    </location>
</feature>
<dbReference type="GO" id="GO:0000978">
    <property type="term" value="F:RNA polymerase II cis-regulatory region sequence-specific DNA binding"/>
    <property type="evidence" value="ECO:0007669"/>
    <property type="project" value="TreeGrafter"/>
</dbReference>
<feature type="region of interest" description="Disordered" evidence="7">
    <location>
        <begin position="407"/>
        <end position="463"/>
    </location>
</feature>